<dbReference type="PANTHER" id="PTHR22990">
    <property type="entry name" value="F-BOX ONLY PROTEIN"/>
    <property type="match status" value="1"/>
</dbReference>
<dbReference type="Proteomes" id="UP000011693">
    <property type="component" value="Unassembled WGS sequence"/>
</dbReference>
<keyword evidence="4" id="KW-1133">Transmembrane helix</keyword>
<dbReference type="STRING" id="1227492.C482_19099"/>
<protein>
    <submittedName>
        <fullName evidence="6">NosL family protein</fullName>
    </submittedName>
</protein>
<dbReference type="Pfam" id="PF05048">
    <property type="entry name" value="NosD"/>
    <property type="match status" value="1"/>
</dbReference>
<comment type="pathway">
    <text evidence="1">Protein modification; protein ubiquitination.</text>
</comment>
<evidence type="ECO:0000256" key="1">
    <source>
        <dbReference type="ARBA" id="ARBA00004906"/>
    </source>
</evidence>
<dbReference type="RefSeq" id="WP_006169347.1">
    <property type="nucleotide sequence ID" value="NZ_AOIN01000098.1"/>
</dbReference>
<dbReference type="EMBL" id="AOIN01000098">
    <property type="protein sequence ID" value="ELY93536.1"/>
    <property type="molecule type" value="Genomic_DNA"/>
</dbReference>
<dbReference type="OrthoDB" id="29186at2157"/>
<sequence length="651" mass="69217">MRERSRNTVCLGAALIVGTVLIIGLAGLFVVDAGSTTPPPAEFDDTVPVGLTLEDERGLDEDVALPQAQVFYSQYQYVVGYYGVETFLGERQQAGHEQQFGHPLTVYVSDYSDTGLELSAEGYPIPEQEPGWTDAETAWFVVDSDAQTPAGDTVVPFSEREDAEAFAGDHGGSVSDWESVLEQSFDQDDATVARDRVDDHHQVADDRIEAVDSYAERPPSIVAGEETETIQEAIDQAPANTTVVVPAGTYEETLEIDRPITLVGEGEVTIRGDDNGTVITVTGEDVGIQNLAVTGVGNQTKGGEDLPVDIDEDEWDATFMTYYAGTDAGIGAYGADNLLVNDVEIETPASGVIGYDSTDAVVRNVSVRGPEDPSDGLAGILLFQSSSVVEDSAVQGGKNGIYLYRSSNTILRSNEVTGNEIGVHLMHTSDTLIDGNELRGHLVSGVDVMTGPERNAIVENDVRNSETGFSIGGSETYVASNVAADNELGLRVETTTSFYEGNVLAGNVVGTDVRAMLPTNRVVGNDFVENDEHATTTSGPLRIWSDGESGNYWQGGAAIAGDADGTHADRSYSPTDAVDERLHRTDGAQTLVRAPALQALAGLEGSVPGMRTGSIVDQAPTCEPNNPELLDRTDWAESAWSCADTPTSTND</sequence>
<dbReference type="InterPro" id="IPR007742">
    <property type="entry name" value="NosD_dom"/>
</dbReference>
<evidence type="ECO:0000313" key="7">
    <source>
        <dbReference type="Proteomes" id="UP000011693"/>
    </source>
</evidence>
<name>M0A5E1_9EURY</name>
<dbReference type="SUPFAM" id="SSF160387">
    <property type="entry name" value="NosL/MerB-like"/>
    <property type="match status" value="1"/>
</dbReference>
<dbReference type="NCBIfam" id="TIGR03804">
    <property type="entry name" value="para_beta_helix"/>
    <property type="match status" value="2"/>
</dbReference>
<organism evidence="6 7">
    <name type="scientific">Natrialba chahannaoensis JCM 10990</name>
    <dbReference type="NCBI Taxonomy" id="1227492"/>
    <lineage>
        <taxon>Archaea</taxon>
        <taxon>Methanobacteriati</taxon>
        <taxon>Methanobacteriota</taxon>
        <taxon>Stenosarchaea group</taxon>
        <taxon>Halobacteria</taxon>
        <taxon>Halobacteriales</taxon>
        <taxon>Natrialbaceae</taxon>
        <taxon>Natrialba</taxon>
    </lineage>
</organism>
<dbReference type="InterPro" id="IPR012334">
    <property type="entry name" value="Pectin_lyas_fold"/>
</dbReference>
<keyword evidence="4" id="KW-0812">Transmembrane</keyword>
<accession>M0A5E1</accession>
<reference evidence="6 7" key="1">
    <citation type="journal article" date="2014" name="PLoS Genet.">
        <title>Phylogenetically driven sequencing of extremely halophilic archaea reveals strategies for static and dynamic osmo-response.</title>
        <authorList>
            <person name="Becker E.A."/>
            <person name="Seitzer P.M."/>
            <person name="Tritt A."/>
            <person name="Larsen D."/>
            <person name="Krusor M."/>
            <person name="Yao A.I."/>
            <person name="Wu D."/>
            <person name="Madern D."/>
            <person name="Eisen J.A."/>
            <person name="Darling A.E."/>
            <person name="Facciotti M.T."/>
        </authorList>
    </citation>
    <scope>NUCLEOTIDE SEQUENCE [LARGE SCALE GENOMIC DNA]</scope>
    <source>
        <strain evidence="6 7">JCM 10990</strain>
    </source>
</reference>
<keyword evidence="4" id="KW-0472">Membrane</keyword>
<gene>
    <name evidence="6" type="ORF">C482_19099</name>
</gene>
<evidence type="ECO:0000256" key="3">
    <source>
        <dbReference type="ARBA" id="ARBA00022786"/>
    </source>
</evidence>
<dbReference type="SMART" id="SM00710">
    <property type="entry name" value="PbH1"/>
    <property type="match status" value="4"/>
</dbReference>
<evidence type="ECO:0000259" key="5">
    <source>
        <dbReference type="Pfam" id="PF05048"/>
    </source>
</evidence>
<evidence type="ECO:0000313" key="6">
    <source>
        <dbReference type="EMBL" id="ELY93536.1"/>
    </source>
</evidence>
<keyword evidence="3" id="KW-0833">Ubl conjugation pathway</keyword>
<evidence type="ECO:0000256" key="2">
    <source>
        <dbReference type="ARBA" id="ARBA00022737"/>
    </source>
</evidence>
<dbReference type="Gene3D" id="2.160.20.10">
    <property type="entry name" value="Single-stranded right-handed beta-helix, Pectin lyase-like"/>
    <property type="match status" value="1"/>
</dbReference>
<dbReference type="Gene3D" id="3.30.70.2050">
    <property type="match status" value="1"/>
</dbReference>
<dbReference type="InterPro" id="IPR051550">
    <property type="entry name" value="SCF-Subunits/Alg-Epimerases"/>
</dbReference>
<keyword evidence="7" id="KW-1185">Reference proteome</keyword>
<keyword evidence="2" id="KW-0677">Repeat</keyword>
<dbReference type="GO" id="GO:0006511">
    <property type="term" value="P:ubiquitin-dependent protein catabolic process"/>
    <property type="evidence" value="ECO:0007669"/>
    <property type="project" value="TreeGrafter"/>
</dbReference>
<dbReference type="InterPro" id="IPR008719">
    <property type="entry name" value="N2O_reductase_NosL"/>
</dbReference>
<dbReference type="SUPFAM" id="SSF51126">
    <property type="entry name" value="Pectin lyase-like"/>
    <property type="match status" value="1"/>
</dbReference>
<evidence type="ECO:0000256" key="4">
    <source>
        <dbReference type="SAM" id="Phobius"/>
    </source>
</evidence>
<dbReference type="AlphaFoldDB" id="M0A5E1"/>
<dbReference type="Pfam" id="PF05573">
    <property type="entry name" value="NosL"/>
    <property type="match status" value="1"/>
</dbReference>
<dbReference type="PANTHER" id="PTHR22990:SF15">
    <property type="entry name" value="F-BOX ONLY PROTEIN 10"/>
    <property type="match status" value="1"/>
</dbReference>
<comment type="caution">
    <text evidence="6">The sequence shown here is derived from an EMBL/GenBank/DDBJ whole genome shotgun (WGS) entry which is preliminary data.</text>
</comment>
<dbReference type="InterPro" id="IPR011050">
    <property type="entry name" value="Pectin_lyase_fold/virulence"/>
</dbReference>
<feature type="transmembrane region" description="Helical" evidence="4">
    <location>
        <begin position="9"/>
        <end position="31"/>
    </location>
</feature>
<proteinExistence type="predicted"/>
<feature type="domain" description="Periplasmic copper-binding protein NosD beta helix" evidence="5">
    <location>
        <begin position="381"/>
        <end position="554"/>
    </location>
</feature>
<dbReference type="InterPro" id="IPR006626">
    <property type="entry name" value="PbH1"/>
</dbReference>
<dbReference type="PATRIC" id="fig|1227492.4.peg.3794"/>
<dbReference type="InterPro" id="IPR022441">
    <property type="entry name" value="Para_beta_helix_rpt-2"/>
</dbReference>